<reference evidence="1" key="1">
    <citation type="submission" date="2024-09" db="EMBL/GenBank/DDBJ databases">
        <title>Black Yeasts Isolated from many extreme environments.</title>
        <authorList>
            <person name="Coleine C."/>
            <person name="Stajich J.E."/>
            <person name="Selbmann L."/>
        </authorList>
    </citation>
    <scope>NUCLEOTIDE SEQUENCE</scope>
    <source>
        <strain evidence="1">CCFEE 5737</strain>
    </source>
</reference>
<organism evidence="1 2">
    <name type="scientific">Coniosporium uncinatum</name>
    <dbReference type="NCBI Taxonomy" id="93489"/>
    <lineage>
        <taxon>Eukaryota</taxon>
        <taxon>Fungi</taxon>
        <taxon>Dikarya</taxon>
        <taxon>Ascomycota</taxon>
        <taxon>Pezizomycotina</taxon>
        <taxon>Dothideomycetes</taxon>
        <taxon>Dothideomycetes incertae sedis</taxon>
        <taxon>Coniosporium</taxon>
    </lineage>
</organism>
<keyword evidence="2" id="KW-1185">Reference proteome</keyword>
<sequence length="420" mass="46531">MIQNQADGSVLYTRDLGDTDPVKPTRLSGSDWDKKVLQWVTADVRDENPRRWDPSMDGDVMRELLEEFGLELEGQFADIVQLKRAQDHSTRTLFLRMAEAVRRADDEHTEGVPPTSSSFTHHSDGDRASIVSQETEKSLTKSDLPSSPPAPIRGVVHSRESSGSSHGHSDKRQRKGSEPSGHLRRSSDSASSTAIGNLRTADCTSNDAGSPHVDSLSDEAEGATEDLTDLPSEPPRWSAPPASKSKPKKEVCVDRMVHAFFEYIAIGLEAKFGIVCEAEADVDGFINWAGKTIKSEPDETMILDDASRYIALVSEFNVHVLEWHFMTVRMVTTTIYPEWQEWLATQKGDIEPPRTLHIHRSKPYDFKDSHQRALLATRVSRVFRAAVDAKLAGRSAEQNLEVGDADTSLGIMEPGQLDTA</sequence>
<dbReference type="Proteomes" id="UP001186974">
    <property type="component" value="Unassembled WGS sequence"/>
</dbReference>
<gene>
    <name evidence="1" type="ORF">LTS18_008902</name>
</gene>
<protein>
    <submittedName>
        <fullName evidence="1">Uncharacterized protein</fullName>
    </submittedName>
</protein>
<name>A0ACC3DXA8_9PEZI</name>
<dbReference type="EMBL" id="JAWDJW010000237">
    <property type="protein sequence ID" value="KAK3081229.1"/>
    <property type="molecule type" value="Genomic_DNA"/>
</dbReference>
<proteinExistence type="predicted"/>
<evidence type="ECO:0000313" key="2">
    <source>
        <dbReference type="Proteomes" id="UP001186974"/>
    </source>
</evidence>
<comment type="caution">
    <text evidence="1">The sequence shown here is derived from an EMBL/GenBank/DDBJ whole genome shotgun (WGS) entry which is preliminary data.</text>
</comment>
<accession>A0ACC3DXA8</accession>
<evidence type="ECO:0000313" key="1">
    <source>
        <dbReference type="EMBL" id="KAK3081229.1"/>
    </source>
</evidence>